<dbReference type="GO" id="GO:0004000">
    <property type="term" value="F:adenosine deaminase activity"/>
    <property type="evidence" value="ECO:0007669"/>
    <property type="project" value="TreeGrafter"/>
</dbReference>
<dbReference type="PANTHER" id="PTHR11409">
    <property type="entry name" value="ADENOSINE DEAMINASE"/>
    <property type="match status" value="1"/>
</dbReference>
<keyword evidence="3" id="KW-0378">Hydrolase</keyword>
<dbReference type="Pfam" id="PF00962">
    <property type="entry name" value="A_deaminase"/>
    <property type="match status" value="1"/>
</dbReference>
<feature type="domain" description="Adenosine deaminase" evidence="4">
    <location>
        <begin position="170"/>
        <end position="352"/>
    </location>
</feature>
<evidence type="ECO:0000256" key="2">
    <source>
        <dbReference type="ARBA" id="ARBA00022723"/>
    </source>
</evidence>
<reference evidence="5" key="2">
    <citation type="submission" date="2010-05" db="EMBL/GenBank/DDBJ databases">
        <title>The Genome Sequence of Magnaporthe poae strain ATCC 64411.</title>
        <authorList>
            <consortium name="The Broad Institute Genome Sequencing Platform"/>
            <consortium name="Broad Institute Genome Sequencing Center for Infectious Disease"/>
            <person name="Ma L.-J."/>
            <person name="Dead R."/>
            <person name="Young S."/>
            <person name="Zeng Q."/>
            <person name="Koehrsen M."/>
            <person name="Alvarado L."/>
            <person name="Berlin A."/>
            <person name="Chapman S.B."/>
            <person name="Chen Z."/>
            <person name="Freedman E."/>
            <person name="Gellesch M."/>
            <person name="Goldberg J."/>
            <person name="Griggs A."/>
            <person name="Gujja S."/>
            <person name="Heilman E.R."/>
            <person name="Heiman D."/>
            <person name="Hepburn T."/>
            <person name="Howarth C."/>
            <person name="Jen D."/>
            <person name="Larson L."/>
            <person name="Mehta T."/>
            <person name="Neiman D."/>
            <person name="Pearson M."/>
            <person name="Roberts A."/>
            <person name="Saif S."/>
            <person name="Shea T."/>
            <person name="Shenoy N."/>
            <person name="Sisk P."/>
            <person name="Stolte C."/>
            <person name="Sykes S."/>
            <person name="Walk T."/>
            <person name="White J."/>
            <person name="Yandava C."/>
            <person name="Haas B."/>
            <person name="Nusbaum C."/>
            <person name="Birren B."/>
        </authorList>
    </citation>
    <scope>NUCLEOTIDE SEQUENCE</scope>
    <source>
        <strain evidence="5">ATCC 64411</strain>
    </source>
</reference>
<protein>
    <recommendedName>
        <fullName evidence="4">Adenosine deaminase domain-containing protein</fullName>
    </recommendedName>
</protein>
<evidence type="ECO:0000256" key="1">
    <source>
        <dbReference type="ARBA" id="ARBA00001947"/>
    </source>
</evidence>
<reference evidence="5" key="3">
    <citation type="submission" date="2011-03" db="EMBL/GenBank/DDBJ databases">
        <title>Annotation of Magnaporthe poae ATCC 64411.</title>
        <authorList>
            <person name="Ma L.-J."/>
            <person name="Dead R."/>
            <person name="Young S.K."/>
            <person name="Zeng Q."/>
            <person name="Gargeya S."/>
            <person name="Fitzgerald M."/>
            <person name="Haas B."/>
            <person name="Abouelleil A."/>
            <person name="Alvarado L."/>
            <person name="Arachchi H.M."/>
            <person name="Berlin A."/>
            <person name="Brown A."/>
            <person name="Chapman S.B."/>
            <person name="Chen Z."/>
            <person name="Dunbar C."/>
            <person name="Freedman E."/>
            <person name="Gearin G."/>
            <person name="Gellesch M."/>
            <person name="Goldberg J."/>
            <person name="Griggs A."/>
            <person name="Gujja S."/>
            <person name="Heiman D."/>
            <person name="Howarth C."/>
            <person name="Larson L."/>
            <person name="Lui A."/>
            <person name="MacDonald P.J.P."/>
            <person name="Mehta T."/>
            <person name="Montmayeur A."/>
            <person name="Murphy C."/>
            <person name="Neiman D."/>
            <person name="Pearson M."/>
            <person name="Priest M."/>
            <person name="Roberts A."/>
            <person name="Saif S."/>
            <person name="Shea T."/>
            <person name="Shenoy N."/>
            <person name="Sisk P."/>
            <person name="Stolte C."/>
            <person name="Sykes S."/>
            <person name="Yandava C."/>
            <person name="Wortman J."/>
            <person name="Nusbaum C."/>
            <person name="Birren B."/>
        </authorList>
    </citation>
    <scope>NUCLEOTIDE SEQUENCE</scope>
    <source>
        <strain evidence="5">ATCC 64411</strain>
    </source>
</reference>
<name>A0A0C4DZC0_MAGP6</name>
<accession>A0A0C4DZC0</accession>
<evidence type="ECO:0000256" key="3">
    <source>
        <dbReference type="ARBA" id="ARBA00022801"/>
    </source>
</evidence>
<sequence>MSWFTDEEWAETEKEIPQPADGLVQKYLQGREGLVAQEASQRSDHAFRQSLSPIARRACAIVDRIRADEMARVWTPQLEEAIATREAGNVTVHPGMMFGLAKDAMETTELWRVVRRMPKGALLHAHNDAMVDFGFLIGVVLDTPGMHVACRDSHLATDDARRERVPAPRVGFDVVGQKDKGPPLKTLFPILAWFRKLCADEGVTIPLFLHAGETLGDGTETDGNLFDAVLLGARRVGHAFSLYKHPLLVELVKDRRILVESCPISNEVLRLCSSVTAHPLPALLARGVPCALSNDDPGMLGHDTAGATHDFWSALQGWDNLGLAGLGSLAENSVRWAAFEDENDAAWVQGVKEASLGSGVKAQRLKEWAVAWEEFCLWVVTEYGDRYPDEEEMVDAAG</sequence>
<comment type="cofactor">
    <cofactor evidence="1">
        <name>Zn(2+)</name>
        <dbReference type="ChEBI" id="CHEBI:29105"/>
    </cofactor>
</comment>
<evidence type="ECO:0000313" key="5">
    <source>
        <dbReference type="EMBL" id="KLU86401.1"/>
    </source>
</evidence>
<dbReference type="GO" id="GO:0006154">
    <property type="term" value="P:adenosine catabolic process"/>
    <property type="evidence" value="ECO:0007669"/>
    <property type="project" value="TreeGrafter"/>
</dbReference>
<dbReference type="EnsemblFungi" id="MAPG_05415T0">
    <property type="protein sequence ID" value="MAPG_05415T0"/>
    <property type="gene ID" value="MAPG_05415"/>
</dbReference>
<dbReference type="InterPro" id="IPR006330">
    <property type="entry name" value="Ado/ade_deaminase"/>
</dbReference>
<evidence type="ECO:0000313" key="6">
    <source>
        <dbReference type="EnsemblFungi" id="MAPG_05415T0"/>
    </source>
</evidence>
<reference evidence="6" key="4">
    <citation type="journal article" date="2015" name="G3 (Bethesda)">
        <title>Genome sequences of three phytopathogenic species of the Magnaporthaceae family of fungi.</title>
        <authorList>
            <person name="Okagaki L.H."/>
            <person name="Nunes C.C."/>
            <person name="Sailsbery J."/>
            <person name="Clay B."/>
            <person name="Brown D."/>
            <person name="John T."/>
            <person name="Oh Y."/>
            <person name="Young N."/>
            <person name="Fitzgerald M."/>
            <person name="Haas B.J."/>
            <person name="Zeng Q."/>
            <person name="Young S."/>
            <person name="Adiconis X."/>
            <person name="Fan L."/>
            <person name="Levin J.Z."/>
            <person name="Mitchell T.K."/>
            <person name="Okubara P.A."/>
            <person name="Farman M.L."/>
            <person name="Kohn L.M."/>
            <person name="Birren B."/>
            <person name="Ma L.-J."/>
            <person name="Dean R.A."/>
        </authorList>
    </citation>
    <scope>NUCLEOTIDE SEQUENCE</scope>
    <source>
        <strain evidence="6">ATCC 64411 / 73-15</strain>
    </source>
</reference>
<evidence type="ECO:0000259" key="4">
    <source>
        <dbReference type="Pfam" id="PF00962"/>
    </source>
</evidence>
<keyword evidence="7" id="KW-1185">Reference proteome</keyword>
<dbReference type="EMBL" id="ADBL01001287">
    <property type="status" value="NOT_ANNOTATED_CDS"/>
    <property type="molecule type" value="Genomic_DNA"/>
</dbReference>
<organism evidence="6 7">
    <name type="scientific">Magnaporthiopsis poae (strain ATCC 64411 / 73-15)</name>
    <name type="common">Kentucky bluegrass fungus</name>
    <name type="synonym">Magnaporthe poae</name>
    <dbReference type="NCBI Taxonomy" id="644358"/>
    <lineage>
        <taxon>Eukaryota</taxon>
        <taxon>Fungi</taxon>
        <taxon>Dikarya</taxon>
        <taxon>Ascomycota</taxon>
        <taxon>Pezizomycotina</taxon>
        <taxon>Sordariomycetes</taxon>
        <taxon>Sordariomycetidae</taxon>
        <taxon>Magnaporthales</taxon>
        <taxon>Magnaporthaceae</taxon>
        <taxon>Magnaporthiopsis</taxon>
    </lineage>
</organism>
<dbReference type="EMBL" id="ADBL01001286">
    <property type="status" value="NOT_ANNOTATED_CDS"/>
    <property type="molecule type" value="Genomic_DNA"/>
</dbReference>
<proteinExistence type="predicted"/>
<dbReference type="PANTHER" id="PTHR11409:SF39">
    <property type="entry name" value="ADENOSINE DEAMINASE 2"/>
    <property type="match status" value="1"/>
</dbReference>
<dbReference type="OMA" id="SINDVWS"/>
<dbReference type="STRING" id="644358.A0A0C4DZC0"/>
<dbReference type="InterPro" id="IPR001365">
    <property type="entry name" value="A_deaminase_dom"/>
</dbReference>
<keyword evidence="2" id="KW-0479">Metal-binding</keyword>
<reference evidence="7" key="1">
    <citation type="submission" date="2010-05" db="EMBL/GenBank/DDBJ databases">
        <title>The genome sequence of Magnaporthe poae strain ATCC 64411.</title>
        <authorList>
            <person name="Ma L.-J."/>
            <person name="Dead R."/>
            <person name="Young S."/>
            <person name="Zeng Q."/>
            <person name="Koehrsen M."/>
            <person name="Alvarado L."/>
            <person name="Berlin A."/>
            <person name="Chapman S.B."/>
            <person name="Chen Z."/>
            <person name="Freedman E."/>
            <person name="Gellesch M."/>
            <person name="Goldberg J."/>
            <person name="Griggs A."/>
            <person name="Gujja S."/>
            <person name="Heilman E.R."/>
            <person name="Heiman D."/>
            <person name="Hepburn T."/>
            <person name="Howarth C."/>
            <person name="Jen D."/>
            <person name="Larson L."/>
            <person name="Mehta T."/>
            <person name="Neiman D."/>
            <person name="Pearson M."/>
            <person name="Roberts A."/>
            <person name="Saif S."/>
            <person name="Shea T."/>
            <person name="Shenoy N."/>
            <person name="Sisk P."/>
            <person name="Stolte C."/>
            <person name="Sykes S."/>
            <person name="Walk T."/>
            <person name="White J."/>
            <person name="Yandava C."/>
            <person name="Haas B."/>
            <person name="Nusbaum C."/>
            <person name="Birren B."/>
        </authorList>
    </citation>
    <scope>NUCLEOTIDE SEQUENCE [LARGE SCALE GENOMIC DNA]</scope>
    <source>
        <strain evidence="7">ATCC 64411 / 73-15</strain>
    </source>
</reference>
<dbReference type="Gene3D" id="3.20.20.140">
    <property type="entry name" value="Metal-dependent hydrolases"/>
    <property type="match status" value="1"/>
</dbReference>
<dbReference type="Proteomes" id="UP000011715">
    <property type="component" value="Unassembled WGS sequence"/>
</dbReference>
<reference evidence="6" key="5">
    <citation type="submission" date="2015-06" db="UniProtKB">
        <authorList>
            <consortium name="EnsemblFungi"/>
        </authorList>
    </citation>
    <scope>IDENTIFICATION</scope>
    <source>
        <strain evidence="6">ATCC 64411</strain>
    </source>
</reference>
<dbReference type="eggNOG" id="KOG1097">
    <property type="taxonomic scope" value="Eukaryota"/>
</dbReference>
<dbReference type="GO" id="GO:0046872">
    <property type="term" value="F:metal ion binding"/>
    <property type="evidence" value="ECO:0007669"/>
    <property type="project" value="UniProtKB-KW"/>
</dbReference>
<dbReference type="InterPro" id="IPR032466">
    <property type="entry name" value="Metal_Hydrolase"/>
</dbReference>
<dbReference type="VEuPathDB" id="FungiDB:MAPG_05415"/>
<dbReference type="GO" id="GO:0046103">
    <property type="term" value="P:inosine biosynthetic process"/>
    <property type="evidence" value="ECO:0007669"/>
    <property type="project" value="TreeGrafter"/>
</dbReference>
<evidence type="ECO:0000313" key="7">
    <source>
        <dbReference type="Proteomes" id="UP000011715"/>
    </source>
</evidence>
<dbReference type="OrthoDB" id="7202371at2759"/>
<dbReference type="AlphaFoldDB" id="A0A0C4DZC0"/>
<dbReference type="SUPFAM" id="SSF51556">
    <property type="entry name" value="Metallo-dependent hydrolases"/>
    <property type="match status" value="1"/>
</dbReference>
<dbReference type="EMBL" id="GL876969">
    <property type="protein sequence ID" value="KLU86401.1"/>
    <property type="molecule type" value="Genomic_DNA"/>
</dbReference>
<gene>
    <name evidence="5" type="ORF">MAPG_05415</name>
</gene>